<dbReference type="KEGG" id="naf:GQ61_00715"/>
<organism evidence="2 3">
    <name type="scientific">Candidatus Nucleicultrix amoebiphila FS5</name>
    <dbReference type="NCBI Taxonomy" id="1414854"/>
    <lineage>
        <taxon>Bacteria</taxon>
        <taxon>Pseudomonadati</taxon>
        <taxon>Pseudomonadota</taxon>
        <taxon>Alphaproteobacteria</taxon>
        <taxon>Holosporales</taxon>
        <taxon>Candidatus Nucleicultricaceae</taxon>
        <taxon>Candidatus Nucleicultrix</taxon>
    </lineage>
</organism>
<proteinExistence type="predicted"/>
<gene>
    <name evidence="2" type="ORF">GQ61_00715</name>
</gene>
<feature type="chain" id="PRO_5012732517" evidence="1">
    <location>
        <begin position="22"/>
        <end position="179"/>
    </location>
</feature>
<name>A0A1W6N2V3_9PROT</name>
<sequence>MSSKKLIISVLALTVSTSLSATPTVKEPTECPNLNFDQQKTAVSLVGEAKNTFNDAEGNKWKVTMEQAETTLYSDKNEPGYKVWEKMFGSSGIKGSDINVSGIANFNRITSSPNENACKYSLSYELTDAAYAAHLNGADSISKDHTDQWKGQMHTGTLILTYKAPKDKSATSSKAEEVK</sequence>
<evidence type="ECO:0000313" key="2">
    <source>
        <dbReference type="EMBL" id="ARN84106.1"/>
    </source>
</evidence>
<evidence type="ECO:0000313" key="3">
    <source>
        <dbReference type="Proteomes" id="UP000237351"/>
    </source>
</evidence>
<evidence type="ECO:0000256" key="1">
    <source>
        <dbReference type="SAM" id="SignalP"/>
    </source>
</evidence>
<reference evidence="2 3" key="1">
    <citation type="submission" date="2014-06" db="EMBL/GenBank/DDBJ databases">
        <title>The genome of the endonuclear symbiont Nucleicultrix amoebiphila.</title>
        <authorList>
            <person name="Schulz F."/>
            <person name="Horn M."/>
        </authorList>
    </citation>
    <scope>NUCLEOTIDE SEQUENCE [LARGE SCALE GENOMIC DNA]</scope>
    <source>
        <strain evidence="2 3">FS5</strain>
    </source>
</reference>
<dbReference type="RefSeq" id="WP_085783463.1">
    <property type="nucleotide sequence ID" value="NZ_CP008743.1"/>
</dbReference>
<keyword evidence="1" id="KW-0732">Signal</keyword>
<accession>A0A1W6N2V3</accession>
<dbReference type="AlphaFoldDB" id="A0A1W6N2V3"/>
<feature type="signal peptide" evidence="1">
    <location>
        <begin position="1"/>
        <end position="21"/>
    </location>
</feature>
<protein>
    <submittedName>
        <fullName evidence="2">Uncharacterized protein</fullName>
    </submittedName>
</protein>
<dbReference type="Proteomes" id="UP000237351">
    <property type="component" value="Chromosome"/>
</dbReference>
<dbReference type="EMBL" id="CP008743">
    <property type="protein sequence ID" value="ARN84106.1"/>
    <property type="molecule type" value="Genomic_DNA"/>
</dbReference>
<keyword evidence="3" id="KW-1185">Reference proteome</keyword>